<dbReference type="PANTHER" id="PTHR36925">
    <property type="entry name" value="COBALT-PRECORRIN-6A REDUCTASE"/>
    <property type="match status" value="1"/>
</dbReference>
<evidence type="ECO:0000313" key="5">
    <source>
        <dbReference type="Proteomes" id="UP000004688"/>
    </source>
</evidence>
<sequence length="250" mass="26389">MTLLLLAGTGDAKRIAWGLVDTSIKVIASLAGATRAPDPLPVPTRIGGFGGEDGFRDYLRGSEITAVLDATHPFAAQISDRTARICGELGLPYAQFVRPVWTPEDGDNWTTIAAPVDAVNHIANGSTVFLATGRQTLAEYANLAGRRVLVRVIDPPTAPLPFEGGEFIIGRPPFTQASEAALFRALGVTHLVSKNAGGQGGRAKLDAARELGLPVLLLDRPKTAPQIRSPQQLVSVQDALLWVSSLAGMP</sequence>
<reference evidence="4 5" key="1">
    <citation type="journal article" date="2013" name="PLoS ONE">
        <title>Poles Apart: Arctic and Antarctic Octadecabacter strains Share High Genome Plasticity and a New Type of Xanthorhodopsin.</title>
        <authorList>
            <person name="Vollmers J."/>
            <person name="Voget S."/>
            <person name="Dietrich S."/>
            <person name="Gollnow K."/>
            <person name="Smits M."/>
            <person name="Meyer K."/>
            <person name="Brinkhoff T."/>
            <person name="Simon M."/>
            <person name="Daniel R."/>
        </authorList>
    </citation>
    <scope>NUCLEOTIDE SEQUENCE [LARGE SCALE GENOMIC DNA]</scope>
    <source>
        <strain evidence="4 5">238</strain>
    </source>
</reference>
<dbReference type="InterPro" id="IPR003723">
    <property type="entry name" value="Precorrin-6x_reduct"/>
</dbReference>
<dbReference type="NCBIfam" id="NF005968">
    <property type="entry name" value="PRK08057.1-2"/>
    <property type="match status" value="1"/>
</dbReference>
<dbReference type="HOGENOM" id="CLU_068627_1_0_5"/>
<dbReference type="eggNOG" id="COG2099">
    <property type="taxonomic scope" value="Bacteria"/>
</dbReference>
<dbReference type="GO" id="GO:0009236">
    <property type="term" value="P:cobalamin biosynthetic process"/>
    <property type="evidence" value="ECO:0007669"/>
    <property type="project" value="UniProtKB-UniPathway"/>
</dbReference>
<dbReference type="OrthoDB" id="5183775at2"/>
<dbReference type="KEGG" id="oar:OA238_c22110"/>
<dbReference type="STRING" id="391616.OA238_c22110"/>
<dbReference type="EC" id="1.3.1.54" evidence="4"/>
<evidence type="ECO:0000256" key="1">
    <source>
        <dbReference type="ARBA" id="ARBA00004953"/>
    </source>
</evidence>
<organism evidence="4 5">
    <name type="scientific">Octadecabacter arcticus 238</name>
    <dbReference type="NCBI Taxonomy" id="391616"/>
    <lineage>
        <taxon>Bacteria</taxon>
        <taxon>Pseudomonadati</taxon>
        <taxon>Pseudomonadota</taxon>
        <taxon>Alphaproteobacteria</taxon>
        <taxon>Rhodobacterales</taxon>
        <taxon>Roseobacteraceae</taxon>
        <taxon>Octadecabacter</taxon>
    </lineage>
</organism>
<dbReference type="Pfam" id="PF02571">
    <property type="entry name" value="CbiJ"/>
    <property type="match status" value="1"/>
</dbReference>
<dbReference type="RefSeq" id="WP_015495384.1">
    <property type="nucleotide sequence ID" value="NC_020908.1"/>
</dbReference>
<dbReference type="EMBL" id="CP003742">
    <property type="protein sequence ID" value="AGI72289.1"/>
    <property type="molecule type" value="Genomic_DNA"/>
</dbReference>
<dbReference type="PROSITE" id="PS51014">
    <property type="entry name" value="COBK_CBIJ"/>
    <property type="match status" value="1"/>
</dbReference>
<gene>
    <name evidence="4" type="primary">cobK</name>
    <name evidence="4" type="ORF">OA238_c22110</name>
</gene>
<evidence type="ECO:0000313" key="4">
    <source>
        <dbReference type="EMBL" id="AGI72289.1"/>
    </source>
</evidence>
<name>M9RI67_9RHOB</name>
<dbReference type="PANTHER" id="PTHR36925:SF1">
    <property type="entry name" value="COBALT-PRECORRIN-6A REDUCTASE"/>
    <property type="match status" value="1"/>
</dbReference>
<accession>M9RI67</accession>
<proteinExistence type="predicted"/>
<keyword evidence="5" id="KW-1185">Reference proteome</keyword>
<dbReference type="Proteomes" id="UP000004688">
    <property type="component" value="Chromosome"/>
</dbReference>
<dbReference type="AlphaFoldDB" id="M9RI67"/>
<evidence type="ECO:0000256" key="2">
    <source>
        <dbReference type="ARBA" id="ARBA00022573"/>
    </source>
</evidence>
<dbReference type="GO" id="GO:0016994">
    <property type="term" value="F:precorrin-6A reductase activity"/>
    <property type="evidence" value="ECO:0007669"/>
    <property type="project" value="UniProtKB-EC"/>
</dbReference>
<protein>
    <submittedName>
        <fullName evidence="4">Precorrin-6A reductase CobK</fullName>
        <ecNumber evidence="4">1.3.1.54</ecNumber>
    </submittedName>
</protein>
<keyword evidence="3 4" id="KW-0560">Oxidoreductase</keyword>
<comment type="pathway">
    <text evidence="1">Cofactor biosynthesis; adenosylcobalamin biosynthesis.</text>
</comment>
<keyword evidence="2" id="KW-0169">Cobalamin biosynthesis</keyword>
<evidence type="ECO:0000256" key="3">
    <source>
        <dbReference type="ARBA" id="ARBA00023002"/>
    </source>
</evidence>
<dbReference type="NCBIfam" id="TIGR00715">
    <property type="entry name" value="precor6x_red"/>
    <property type="match status" value="1"/>
</dbReference>
<dbReference type="UniPathway" id="UPA00148"/>